<gene>
    <name evidence="2" type="ORF">ScoT_30350</name>
</gene>
<accession>A0AA37BYZ4</accession>
<name>A0AA37BYZ4_9ACTN</name>
<evidence type="ECO:0000313" key="2">
    <source>
        <dbReference type="EMBL" id="GHI46861.1"/>
    </source>
</evidence>
<proteinExistence type="predicted"/>
<reference evidence="2" key="1">
    <citation type="submission" date="2022-09" db="EMBL/GenBank/DDBJ databases">
        <title>Whole genome shotgun sequence of Streptomyces albidoflavus NBRC 12854.</title>
        <authorList>
            <person name="Komaki H."/>
            <person name="Tamura T."/>
        </authorList>
    </citation>
    <scope>NUCLEOTIDE SEQUENCE</scope>
    <source>
        <strain evidence="2">NBRC 12854</strain>
    </source>
</reference>
<dbReference type="Proteomes" id="UP001051844">
    <property type="component" value="Unassembled WGS sequence"/>
</dbReference>
<protein>
    <submittedName>
        <fullName evidence="2">Uncharacterized protein</fullName>
    </submittedName>
</protein>
<organism evidence="2 3">
    <name type="scientific">Streptomyces albidoflavus</name>
    <dbReference type="NCBI Taxonomy" id="1886"/>
    <lineage>
        <taxon>Bacteria</taxon>
        <taxon>Bacillati</taxon>
        <taxon>Actinomycetota</taxon>
        <taxon>Actinomycetes</taxon>
        <taxon>Kitasatosporales</taxon>
        <taxon>Streptomycetaceae</taxon>
        <taxon>Streptomyces</taxon>
        <taxon>Streptomyces albidoflavus group</taxon>
    </lineage>
</organism>
<feature type="compositionally biased region" description="Low complexity" evidence="1">
    <location>
        <begin position="50"/>
        <end position="60"/>
    </location>
</feature>
<comment type="caution">
    <text evidence="2">The sequence shown here is derived from an EMBL/GenBank/DDBJ whole genome shotgun (WGS) entry which is preliminary data.</text>
</comment>
<feature type="compositionally biased region" description="Low complexity" evidence="1">
    <location>
        <begin position="1"/>
        <end position="24"/>
    </location>
</feature>
<evidence type="ECO:0000256" key="1">
    <source>
        <dbReference type="SAM" id="MobiDB-lite"/>
    </source>
</evidence>
<dbReference type="AlphaFoldDB" id="A0AA37BYZ4"/>
<evidence type="ECO:0000313" key="3">
    <source>
        <dbReference type="Proteomes" id="UP001051844"/>
    </source>
</evidence>
<dbReference type="EMBL" id="BNDZ01000005">
    <property type="protein sequence ID" value="GHI46861.1"/>
    <property type="molecule type" value="Genomic_DNA"/>
</dbReference>
<sequence>MRAARPGGEAPAPGVEEPGPSGTPGLPPGDPAGRNLCVDDRAPTSGGGPALAAPGCGRAARSGRTPRITTAGRRTAPLVPGRVRAGPDGLWLTEVGGGPWRGNGVAVRATTPGPGSRLSTLSKRIVMQSKEHGGAKAVNG</sequence>
<feature type="region of interest" description="Disordered" evidence="1">
    <location>
        <begin position="1"/>
        <end position="87"/>
    </location>
</feature>